<accession>A0ABR1GH41</accession>
<name>A0ABR1GH41_9HYPO</name>
<gene>
    <name evidence="2" type="ORF">QQX98_013066</name>
</gene>
<dbReference type="Pfam" id="PF20516">
    <property type="entry name" value="PDDEXK_12"/>
    <property type="match status" value="1"/>
</dbReference>
<protein>
    <recommendedName>
        <fullName evidence="1">PD-(D/E)XK nuclease-like domain-containing protein</fullName>
    </recommendedName>
</protein>
<sequence>MVDFCITVSDAHTQDAALRTFNVAYSSDAMAPGTRPIDSTNHTEYSPLTRPISVSIERKSPNGSHDEALAQLSIWVVSHFERLRRPRDVKTREQGLVALEGSIPMALPLLLAIGSSWRLYFAVDTDRDIVSTARCGTSFA</sequence>
<evidence type="ECO:0000259" key="1">
    <source>
        <dbReference type="Pfam" id="PF20516"/>
    </source>
</evidence>
<evidence type="ECO:0000313" key="3">
    <source>
        <dbReference type="Proteomes" id="UP001498476"/>
    </source>
</evidence>
<organism evidence="2 3">
    <name type="scientific">Neonectria punicea</name>
    <dbReference type="NCBI Taxonomy" id="979145"/>
    <lineage>
        <taxon>Eukaryota</taxon>
        <taxon>Fungi</taxon>
        <taxon>Dikarya</taxon>
        <taxon>Ascomycota</taxon>
        <taxon>Pezizomycotina</taxon>
        <taxon>Sordariomycetes</taxon>
        <taxon>Hypocreomycetidae</taxon>
        <taxon>Hypocreales</taxon>
        <taxon>Nectriaceae</taxon>
        <taxon>Neonectria</taxon>
    </lineage>
</organism>
<proteinExistence type="predicted"/>
<evidence type="ECO:0000313" key="2">
    <source>
        <dbReference type="EMBL" id="KAK7397568.1"/>
    </source>
</evidence>
<feature type="domain" description="PD-(D/E)XK nuclease-like" evidence="1">
    <location>
        <begin position="1"/>
        <end position="128"/>
    </location>
</feature>
<keyword evidence="3" id="KW-1185">Reference proteome</keyword>
<dbReference type="Proteomes" id="UP001498476">
    <property type="component" value="Unassembled WGS sequence"/>
</dbReference>
<dbReference type="EMBL" id="JAZAVJ010000485">
    <property type="protein sequence ID" value="KAK7397568.1"/>
    <property type="molecule type" value="Genomic_DNA"/>
</dbReference>
<dbReference type="InterPro" id="IPR046797">
    <property type="entry name" value="PDDEXK_12"/>
</dbReference>
<comment type="caution">
    <text evidence="2">The sequence shown here is derived from an EMBL/GenBank/DDBJ whole genome shotgun (WGS) entry which is preliminary data.</text>
</comment>
<reference evidence="2 3" key="1">
    <citation type="journal article" date="2025" name="Microbiol. Resour. Announc.">
        <title>Draft genome sequences for Neonectria magnoliae and Neonectria punicea, canker pathogens of Liriodendron tulipifera and Acer saccharum in West Virginia.</title>
        <authorList>
            <person name="Petronek H.M."/>
            <person name="Kasson M.T."/>
            <person name="Metheny A.M."/>
            <person name="Stauder C.M."/>
            <person name="Lovett B."/>
            <person name="Lynch S.C."/>
            <person name="Garnas J.R."/>
            <person name="Kasson L.R."/>
            <person name="Stajich J.E."/>
        </authorList>
    </citation>
    <scope>NUCLEOTIDE SEQUENCE [LARGE SCALE GENOMIC DNA]</scope>
    <source>
        <strain evidence="2 3">NRRL 64653</strain>
    </source>
</reference>